<evidence type="ECO:0008006" key="4">
    <source>
        <dbReference type="Google" id="ProtNLM"/>
    </source>
</evidence>
<reference evidence="3" key="1">
    <citation type="journal article" date="2015" name="PLoS ONE">
        <title>Comprehensive Evaluation of Toxoplasma gondii VEG and Neospora caninum LIV Genomes with Tachyzoite Stage Transcriptome and Proteome Defines Novel Transcript Features.</title>
        <authorList>
            <person name="Ramaprasad A."/>
            <person name="Mourier T."/>
            <person name="Naeem R."/>
            <person name="Malas T.B."/>
            <person name="Moussa E."/>
            <person name="Panigrahi A."/>
            <person name="Vermont S.J."/>
            <person name="Otto T.D."/>
            <person name="Wastling J."/>
            <person name="Pain A."/>
        </authorList>
    </citation>
    <scope>NUCLEOTIDE SEQUENCE</scope>
    <source>
        <strain evidence="3">Liverpool</strain>
    </source>
</reference>
<dbReference type="EMBL" id="LN714474">
    <property type="protein sequence ID" value="CEL64261.1"/>
    <property type="molecule type" value="Genomic_DNA"/>
</dbReference>
<name>A0A0F7U537_NEOCL</name>
<proteinExistence type="predicted"/>
<sequence length="324" mass="34839">MEGAKSSPAANSRPGAFSKSQPGEKTASNSTANPSCREQQRNKTDQAGRPKGGGPASSGSASSGGGAPRRASSTSATKSARDSSDTAGGPASRESPRTSDKNAKAFEQDKRGKPLPVHSNQSSVKGTGDRLSAHSEEDLLKGLTLQAVWSENVEFTSLMNAALKIARLSPTASDLDWNESYHTFLQLFSMSRARLARQKSILQARQCDLEDILADERSIRQSVADCERAIVEAQRCLAKAKRHRRNREQYEALALEVSRKASVADLEVAQTEELERKGRAEKKAKLVEEQIATRQRQTQVVLKAASDLLQASQSSSGSTTKAKG</sequence>
<evidence type="ECO:0000256" key="1">
    <source>
        <dbReference type="SAM" id="Coils"/>
    </source>
</evidence>
<feature type="compositionally biased region" description="Gly residues" evidence="2">
    <location>
        <begin position="50"/>
        <end position="67"/>
    </location>
</feature>
<protein>
    <recommendedName>
        <fullName evidence="4">Tho complex subunit 7</fullName>
    </recommendedName>
</protein>
<gene>
    <name evidence="3" type="ORF">BN1204_001650</name>
</gene>
<feature type="compositionally biased region" description="Basic and acidic residues" evidence="2">
    <location>
        <begin position="94"/>
        <end position="112"/>
    </location>
</feature>
<dbReference type="AlphaFoldDB" id="A0A0F7U537"/>
<feature type="compositionally biased region" description="Basic and acidic residues" evidence="2">
    <location>
        <begin position="38"/>
        <end position="48"/>
    </location>
</feature>
<feature type="coiled-coil region" evidence="1">
    <location>
        <begin position="233"/>
        <end position="260"/>
    </location>
</feature>
<organism evidence="3">
    <name type="scientific">Neospora caninum (strain Liverpool)</name>
    <dbReference type="NCBI Taxonomy" id="572307"/>
    <lineage>
        <taxon>Eukaryota</taxon>
        <taxon>Sar</taxon>
        <taxon>Alveolata</taxon>
        <taxon>Apicomplexa</taxon>
        <taxon>Conoidasida</taxon>
        <taxon>Coccidia</taxon>
        <taxon>Eucoccidiorida</taxon>
        <taxon>Eimeriorina</taxon>
        <taxon>Sarcocystidae</taxon>
        <taxon>Neospora</taxon>
    </lineage>
</organism>
<feature type="compositionally biased region" description="Polar residues" evidence="2">
    <location>
        <begin position="18"/>
        <end position="37"/>
    </location>
</feature>
<feature type="region of interest" description="Disordered" evidence="2">
    <location>
        <begin position="1"/>
        <end position="132"/>
    </location>
</feature>
<evidence type="ECO:0000256" key="2">
    <source>
        <dbReference type="SAM" id="MobiDB-lite"/>
    </source>
</evidence>
<evidence type="ECO:0000313" key="3">
    <source>
        <dbReference type="EMBL" id="CEL64261.1"/>
    </source>
</evidence>
<accession>A0A0F7U537</accession>
<keyword evidence="1" id="KW-0175">Coiled coil</keyword>
<feature type="compositionally biased region" description="Low complexity" evidence="2">
    <location>
        <begin position="68"/>
        <end position="78"/>
    </location>
</feature>